<organism evidence="10 11">
    <name type="scientific">Strongylocentrotus purpuratus</name>
    <name type="common">Purple sea urchin</name>
    <dbReference type="NCBI Taxonomy" id="7668"/>
    <lineage>
        <taxon>Eukaryota</taxon>
        <taxon>Metazoa</taxon>
        <taxon>Echinodermata</taxon>
        <taxon>Eleutherozoa</taxon>
        <taxon>Echinozoa</taxon>
        <taxon>Echinoidea</taxon>
        <taxon>Euechinoidea</taxon>
        <taxon>Echinacea</taxon>
        <taxon>Camarodonta</taxon>
        <taxon>Echinidea</taxon>
        <taxon>Strongylocentrotidae</taxon>
        <taxon>Strongylocentrotus</taxon>
    </lineage>
</organism>
<dbReference type="Gene3D" id="1.20.1530.20">
    <property type="match status" value="1"/>
</dbReference>
<evidence type="ECO:0000256" key="8">
    <source>
        <dbReference type="SAM" id="Phobius"/>
    </source>
</evidence>
<protein>
    <recommendedName>
        <fullName evidence="12">Ileal sodium/bile acid cotransporter</fullName>
    </recommendedName>
</protein>
<evidence type="ECO:0000256" key="4">
    <source>
        <dbReference type="ARBA" id="ARBA00022847"/>
    </source>
</evidence>
<evidence type="ECO:0000256" key="7">
    <source>
        <dbReference type="SAM" id="MobiDB-lite"/>
    </source>
</evidence>
<reference evidence="10" key="2">
    <citation type="submission" date="2021-01" db="UniProtKB">
        <authorList>
            <consortium name="EnsemblMetazoa"/>
        </authorList>
    </citation>
    <scope>IDENTIFICATION</scope>
</reference>
<dbReference type="Proteomes" id="UP000007110">
    <property type="component" value="Unassembled WGS sequence"/>
</dbReference>
<feature type="transmembrane region" description="Helical" evidence="8">
    <location>
        <begin position="179"/>
        <end position="201"/>
    </location>
</feature>
<feature type="transmembrane region" description="Helical" evidence="8">
    <location>
        <begin position="140"/>
        <end position="158"/>
    </location>
</feature>
<keyword evidence="4" id="KW-0813">Transport</keyword>
<evidence type="ECO:0000313" key="10">
    <source>
        <dbReference type="EnsemblMetazoa" id="XP_797428"/>
    </source>
</evidence>
<proteinExistence type="inferred from homology"/>
<evidence type="ECO:0000256" key="2">
    <source>
        <dbReference type="ARBA" id="ARBA00006528"/>
    </source>
</evidence>
<dbReference type="RefSeq" id="XP_797428.3">
    <property type="nucleotide sequence ID" value="XM_792335.4"/>
</dbReference>
<feature type="chain" id="PRO_5029768731" description="Ileal sodium/bile acid cotransporter" evidence="9">
    <location>
        <begin position="28"/>
        <end position="482"/>
    </location>
</feature>
<feature type="region of interest" description="Disordered" evidence="7">
    <location>
        <begin position="457"/>
        <end position="482"/>
    </location>
</feature>
<dbReference type="OMA" id="ARRICLK"/>
<feature type="transmembrane region" description="Helical" evidence="8">
    <location>
        <begin position="308"/>
        <end position="327"/>
    </location>
</feature>
<keyword evidence="5 8" id="KW-1133">Transmembrane helix</keyword>
<evidence type="ECO:0000256" key="1">
    <source>
        <dbReference type="ARBA" id="ARBA00004141"/>
    </source>
</evidence>
<evidence type="ECO:0008006" key="12">
    <source>
        <dbReference type="Google" id="ProtNLM"/>
    </source>
</evidence>
<dbReference type="Pfam" id="PF01758">
    <property type="entry name" value="SBF"/>
    <property type="match status" value="1"/>
</dbReference>
<evidence type="ECO:0000313" key="11">
    <source>
        <dbReference type="Proteomes" id="UP000007110"/>
    </source>
</evidence>
<keyword evidence="3 8" id="KW-0812">Transmembrane</keyword>
<dbReference type="OrthoDB" id="203097at2759"/>
<dbReference type="InterPro" id="IPR038770">
    <property type="entry name" value="Na+/solute_symporter_sf"/>
</dbReference>
<comment type="subcellular location">
    <subcellularLocation>
        <location evidence="1">Membrane</location>
        <topology evidence="1">Multi-pass membrane protein</topology>
    </subcellularLocation>
</comment>
<evidence type="ECO:0000256" key="9">
    <source>
        <dbReference type="SAM" id="SignalP"/>
    </source>
</evidence>
<dbReference type="EnsemblMetazoa" id="XM_792335">
    <property type="protein sequence ID" value="XP_797428"/>
    <property type="gene ID" value="LOC592830"/>
</dbReference>
<keyword evidence="6 8" id="KW-0472">Membrane</keyword>
<dbReference type="InterPro" id="IPR004710">
    <property type="entry name" value="Bilac:Na_transpt"/>
</dbReference>
<feature type="transmembrane region" description="Helical" evidence="8">
    <location>
        <begin position="373"/>
        <end position="392"/>
    </location>
</feature>
<name>A0A7M7TH73_STRPU</name>
<accession>A0A7M7TH73</accession>
<dbReference type="GeneID" id="592830"/>
<keyword evidence="4" id="KW-0769">Symport</keyword>
<evidence type="ECO:0000256" key="3">
    <source>
        <dbReference type="ARBA" id="ARBA00022692"/>
    </source>
</evidence>
<feature type="transmembrane region" description="Helical" evidence="8">
    <location>
        <begin position="339"/>
        <end position="361"/>
    </location>
</feature>
<reference evidence="11" key="1">
    <citation type="submission" date="2015-02" db="EMBL/GenBank/DDBJ databases">
        <title>Genome sequencing for Strongylocentrotus purpuratus.</title>
        <authorList>
            <person name="Murali S."/>
            <person name="Liu Y."/>
            <person name="Vee V."/>
            <person name="English A."/>
            <person name="Wang M."/>
            <person name="Skinner E."/>
            <person name="Han Y."/>
            <person name="Muzny D.M."/>
            <person name="Worley K.C."/>
            <person name="Gibbs R.A."/>
        </authorList>
    </citation>
    <scope>NUCLEOTIDE SEQUENCE</scope>
</reference>
<keyword evidence="9" id="KW-0732">Signal</keyword>
<dbReference type="PANTHER" id="PTHR10361">
    <property type="entry name" value="SODIUM-BILE ACID COTRANSPORTER"/>
    <property type="match status" value="1"/>
</dbReference>
<dbReference type="GO" id="GO:0016020">
    <property type="term" value="C:membrane"/>
    <property type="evidence" value="ECO:0007669"/>
    <property type="project" value="UniProtKB-SubCell"/>
</dbReference>
<feature type="transmembrane region" description="Helical" evidence="8">
    <location>
        <begin position="242"/>
        <end position="265"/>
    </location>
</feature>
<feature type="compositionally biased region" description="Polar residues" evidence="7">
    <location>
        <begin position="460"/>
        <end position="471"/>
    </location>
</feature>
<sequence>MRLTDMNTSNMLLISLLTMAAMTTAHAQCGSITAINISYVEDFVYVFEGRDTNFTLTIDDVVSDGILSFRSASPFHFELKDPDVTFNLTVGGNYPMNITTAIMGNVISIKELELLFTPDESEDTLVVGSQSVGVRRVPQLLSVVYIYVLLVWVVLSYISMGGSMDLKAIWQKIRRPYGILIGLFCQFIIMPALTFAIAQLITDEPEAQIGIVLVGTCPGGWLSNIFSVLLDVDFTLSITMTFFSSIIALGMMPLNLLIYASPFTGDDSRLGTPFVDLIQQLVILILPVFLGIGLSYKFKKFKKFCEKVIKPISALLIIVGLSLGIPADLYAYTTSPINNWIASIITPIFGAFFGLSFARIFGRDLRTSITISLETGVQNALLGRTIVALFYPQPEADLIARVQVTFVLVTLIEGTVASLIYSLFRYICCRKQCDKIMPKDEEKNDEEVVVVDDIEPNIGYESNGNTTNPSGAENAGFEMHED</sequence>
<dbReference type="KEGG" id="spu:592830"/>
<feature type="signal peptide" evidence="9">
    <location>
        <begin position="1"/>
        <end position="27"/>
    </location>
</feature>
<dbReference type="InterPro" id="IPR002657">
    <property type="entry name" value="BilAc:Na_symport/Acr3"/>
</dbReference>
<feature type="transmembrane region" description="Helical" evidence="8">
    <location>
        <begin position="207"/>
        <end position="230"/>
    </location>
</feature>
<feature type="transmembrane region" description="Helical" evidence="8">
    <location>
        <begin position="277"/>
        <end position="296"/>
    </location>
</feature>
<dbReference type="GO" id="GO:0015293">
    <property type="term" value="F:symporter activity"/>
    <property type="evidence" value="ECO:0007669"/>
    <property type="project" value="UniProtKB-KW"/>
</dbReference>
<comment type="similarity">
    <text evidence="2">Belongs to the bile acid:sodium symporter (BASS) (TC 2.A.28) family.</text>
</comment>
<dbReference type="PANTHER" id="PTHR10361:SF65">
    <property type="entry name" value="ILEAL SODIUM_BILE ACID COTRANSPORTER"/>
    <property type="match status" value="1"/>
</dbReference>
<feature type="transmembrane region" description="Helical" evidence="8">
    <location>
        <begin position="404"/>
        <end position="427"/>
    </location>
</feature>
<dbReference type="AlphaFoldDB" id="A0A7M7TH73"/>
<evidence type="ECO:0000256" key="6">
    <source>
        <dbReference type="ARBA" id="ARBA00023136"/>
    </source>
</evidence>
<dbReference type="InParanoid" id="A0A7M7TH73"/>
<evidence type="ECO:0000256" key="5">
    <source>
        <dbReference type="ARBA" id="ARBA00022989"/>
    </source>
</evidence>
<keyword evidence="11" id="KW-1185">Reference proteome</keyword>